<sequence>MGRNVRVLLLVSILFGIAGGLYEFILPYYLEGRGLSFKSMGYVFAASTLAMFAVRIGLGNVADRWGSKRLYLLSVFSCAVACLGTPFTASLGLLIALKSMREVGVLARDTAHPILLYAEGRGRFVDFIGKTRGMEFLFQAVGTFIAGVGIASLGDRGTLWAGAGALVAAMGLLALVRSREGRPSGTTPGIRGLLSFDLPRNLKVIMAANFLFSVGLSTSHCFIMPLFFSQKFGVSASAVSTVMVIHRLTFVLPMLLVGYLPIRNYKAVFIATVILEGIAMSAGGVIPDFFWAAAVWLLHDLVGAGVWIPIQSAIIQDECREASRGLDLSKTLAFSALGGAIGPVLAGYLADFSISAPFFVSGALVTVSAGVLFGLRLRQGVREEVKVAAM</sequence>
<accession>A0A1F6D2N9</accession>
<feature type="transmembrane region" description="Helical" evidence="4">
    <location>
        <begin position="41"/>
        <end position="58"/>
    </location>
</feature>
<feature type="transmembrane region" description="Helical" evidence="4">
    <location>
        <begin position="356"/>
        <end position="375"/>
    </location>
</feature>
<dbReference type="GO" id="GO:0022857">
    <property type="term" value="F:transmembrane transporter activity"/>
    <property type="evidence" value="ECO:0007669"/>
    <property type="project" value="InterPro"/>
</dbReference>
<proteinExistence type="predicted"/>
<evidence type="ECO:0000313" key="6">
    <source>
        <dbReference type="EMBL" id="OGG55635.1"/>
    </source>
</evidence>
<dbReference type="Pfam" id="PF07690">
    <property type="entry name" value="MFS_1"/>
    <property type="match status" value="2"/>
</dbReference>
<evidence type="ECO:0000259" key="5">
    <source>
        <dbReference type="PROSITE" id="PS50850"/>
    </source>
</evidence>
<keyword evidence="2 4" id="KW-1133">Transmembrane helix</keyword>
<feature type="transmembrane region" description="Helical" evidence="4">
    <location>
        <begin position="267"/>
        <end position="283"/>
    </location>
</feature>
<evidence type="ECO:0000256" key="2">
    <source>
        <dbReference type="ARBA" id="ARBA00022989"/>
    </source>
</evidence>
<gene>
    <name evidence="6" type="ORF">A3F84_29205</name>
</gene>
<dbReference type="AlphaFoldDB" id="A0A1F6D2N9"/>
<organism evidence="6 7">
    <name type="scientific">Handelsmanbacteria sp. (strain RIFCSPLOWO2_12_FULL_64_10)</name>
    <dbReference type="NCBI Taxonomy" id="1817868"/>
    <lineage>
        <taxon>Bacteria</taxon>
        <taxon>Candidatus Handelsmaniibacteriota</taxon>
    </lineage>
</organism>
<dbReference type="SUPFAM" id="SSF103473">
    <property type="entry name" value="MFS general substrate transporter"/>
    <property type="match status" value="1"/>
</dbReference>
<protein>
    <recommendedName>
        <fullName evidence="5">Major facilitator superfamily (MFS) profile domain-containing protein</fullName>
    </recommendedName>
</protein>
<keyword evidence="1 4" id="KW-0812">Transmembrane</keyword>
<dbReference type="InterPro" id="IPR020846">
    <property type="entry name" value="MFS_dom"/>
</dbReference>
<feature type="transmembrane region" description="Helical" evidence="4">
    <location>
        <begin position="159"/>
        <end position="176"/>
    </location>
</feature>
<keyword evidence="3 4" id="KW-0472">Membrane</keyword>
<evidence type="ECO:0000313" key="7">
    <source>
        <dbReference type="Proteomes" id="UP000178606"/>
    </source>
</evidence>
<feature type="transmembrane region" description="Helical" evidence="4">
    <location>
        <begin position="70"/>
        <end position="97"/>
    </location>
</feature>
<dbReference type="Proteomes" id="UP000178606">
    <property type="component" value="Unassembled WGS sequence"/>
</dbReference>
<comment type="caution">
    <text evidence="6">The sequence shown here is derived from an EMBL/GenBank/DDBJ whole genome shotgun (WGS) entry which is preliminary data.</text>
</comment>
<evidence type="ECO:0000256" key="4">
    <source>
        <dbReference type="SAM" id="Phobius"/>
    </source>
</evidence>
<dbReference type="PROSITE" id="PS50850">
    <property type="entry name" value="MFS"/>
    <property type="match status" value="1"/>
</dbReference>
<dbReference type="InterPro" id="IPR011701">
    <property type="entry name" value="MFS"/>
</dbReference>
<dbReference type="PANTHER" id="PTHR23520">
    <property type="entry name" value="TRANSPORTER, PUTATIVE (AFU_ORTHOLOGUE AFUA_3G04000)-RELATED"/>
    <property type="match status" value="1"/>
</dbReference>
<dbReference type="Gene3D" id="1.20.1250.20">
    <property type="entry name" value="MFS general substrate transporter like domains"/>
    <property type="match status" value="2"/>
</dbReference>
<feature type="transmembrane region" description="Helical" evidence="4">
    <location>
        <begin position="204"/>
        <end position="228"/>
    </location>
</feature>
<dbReference type="InterPro" id="IPR036259">
    <property type="entry name" value="MFS_trans_sf"/>
</dbReference>
<feature type="transmembrane region" description="Helical" evidence="4">
    <location>
        <begin position="289"/>
        <end position="310"/>
    </location>
</feature>
<feature type="domain" description="Major facilitator superfamily (MFS) profile" evidence="5">
    <location>
        <begin position="4"/>
        <end position="380"/>
    </location>
</feature>
<name>A0A1F6D2N9_HANXR</name>
<feature type="transmembrane region" description="Helical" evidence="4">
    <location>
        <begin position="234"/>
        <end position="260"/>
    </location>
</feature>
<feature type="transmembrane region" description="Helical" evidence="4">
    <location>
        <begin position="331"/>
        <end position="350"/>
    </location>
</feature>
<dbReference type="PANTHER" id="PTHR23520:SF5">
    <property type="entry name" value="TRANSPORTER, PUTATIVE (AFU_ORTHOLOGUE AFUA_3G04000)-RELATED"/>
    <property type="match status" value="1"/>
</dbReference>
<feature type="transmembrane region" description="Helical" evidence="4">
    <location>
        <begin position="6"/>
        <end position="29"/>
    </location>
</feature>
<dbReference type="EMBL" id="MFKF01000065">
    <property type="protein sequence ID" value="OGG55635.1"/>
    <property type="molecule type" value="Genomic_DNA"/>
</dbReference>
<evidence type="ECO:0000256" key="3">
    <source>
        <dbReference type="ARBA" id="ARBA00023136"/>
    </source>
</evidence>
<evidence type="ECO:0000256" key="1">
    <source>
        <dbReference type="ARBA" id="ARBA00022692"/>
    </source>
</evidence>
<reference evidence="6 7" key="1">
    <citation type="journal article" date="2016" name="Nat. Commun.">
        <title>Thousands of microbial genomes shed light on interconnected biogeochemical processes in an aquifer system.</title>
        <authorList>
            <person name="Anantharaman K."/>
            <person name="Brown C.T."/>
            <person name="Hug L.A."/>
            <person name="Sharon I."/>
            <person name="Castelle C.J."/>
            <person name="Probst A.J."/>
            <person name="Thomas B.C."/>
            <person name="Singh A."/>
            <person name="Wilkins M.J."/>
            <person name="Karaoz U."/>
            <person name="Brodie E.L."/>
            <person name="Williams K.H."/>
            <person name="Hubbard S.S."/>
            <person name="Banfield J.F."/>
        </authorList>
    </citation>
    <scope>NUCLEOTIDE SEQUENCE [LARGE SCALE GENOMIC DNA]</scope>
    <source>
        <strain evidence="7">RIFCSPLOWO2_12_FULL_64_10</strain>
    </source>
</reference>